<dbReference type="EMBL" id="JAKLTR010000016">
    <property type="protein sequence ID" value="MCG2616897.1"/>
    <property type="molecule type" value="Genomic_DNA"/>
</dbReference>
<evidence type="ECO:0000313" key="2">
    <source>
        <dbReference type="EMBL" id="MCG2616897.1"/>
    </source>
</evidence>
<feature type="region of interest" description="Disordered" evidence="1">
    <location>
        <begin position="243"/>
        <end position="268"/>
    </location>
</feature>
<evidence type="ECO:0008006" key="4">
    <source>
        <dbReference type="Google" id="ProtNLM"/>
    </source>
</evidence>
<dbReference type="Proteomes" id="UP001165367">
    <property type="component" value="Unassembled WGS sequence"/>
</dbReference>
<dbReference type="RefSeq" id="WP_237875434.1">
    <property type="nucleotide sequence ID" value="NZ_JAKLTR010000016.1"/>
</dbReference>
<organism evidence="2 3">
    <name type="scientific">Terrimonas ginsenosidimutans</name>
    <dbReference type="NCBI Taxonomy" id="2908004"/>
    <lineage>
        <taxon>Bacteria</taxon>
        <taxon>Pseudomonadati</taxon>
        <taxon>Bacteroidota</taxon>
        <taxon>Chitinophagia</taxon>
        <taxon>Chitinophagales</taxon>
        <taxon>Chitinophagaceae</taxon>
        <taxon>Terrimonas</taxon>
    </lineage>
</organism>
<dbReference type="Gene3D" id="2.40.128.720">
    <property type="match status" value="1"/>
</dbReference>
<gene>
    <name evidence="2" type="ORF">LZZ85_21550</name>
</gene>
<evidence type="ECO:0000313" key="3">
    <source>
        <dbReference type="Proteomes" id="UP001165367"/>
    </source>
</evidence>
<dbReference type="PROSITE" id="PS51257">
    <property type="entry name" value="PROKAR_LIPOPROTEIN"/>
    <property type="match status" value="1"/>
</dbReference>
<sequence length="268" mass="30585">MQATFIKRTVSRILLGIGLVASLVACKKDKNDNPGGPDNPNGTKIAMFSQGDEYMKFEYNTDGSVKKILVKTDLNTGGEELDFTVKYDAQKRIVALENQWQQVEVEYENNVMSKSTIKQFGTIFAETEYQFVNDNLKSSILSYAGEGDQLVPFLKYDMTYNGQGHLTKVATSMSIENEQFEPSGYITYQYDGKTNPLYEHRQLLTLFWYNISKENTTVEDHFDADQQPEDKFQYTYTYNGKGRPEKAKVKQGLPGGEQSEVEVKYTYK</sequence>
<evidence type="ECO:0000256" key="1">
    <source>
        <dbReference type="SAM" id="MobiDB-lite"/>
    </source>
</evidence>
<keyword evidence="3" id="KW-1185">Reference proteome</keyword>
<proteinExistence type="predicted"/>
<name>A0ABS9KX10_9BACT</name>
<reference evidence="2" key="1">
    <citation type="submission" date="2022-01" db="EMBL/GenBank/DDBJ databases">
        <authorList>
            <person name="Jo J.-H."/>
            <person name="Im W.-T."/>
        </authorList>
    </citation>
    <scope>NUCLEOTIDE SEQUENCE</scope>
    <source>
        <strain evidence="2">NA20</strain>
    </source>
</reference>
<protein>
    <recommendedName>
        <fullName evidence="4">DUF4595 domain-containing protein</fullName>
    </recommendedName>
</protein>
<accession>A0ABS9KX10</accession>
<comment type="caution">
    <text evidence="2">The sequence shown here is derived from an EMBL/GenBank/DDBJ whole genome shotgun (WGS) entry which is preliminary data.</text>
</comment>